<keyword evidence="2" id="KW-1185">Reference proteome</keyword>
<accession>A0ACC1MK55</accession>
<sequence>MSIDLILDNSRTSALTSHLVLTRPPNPWTLKKTARLQDILDFDLPKLHRWCGKAYEILSSLTRPEPTQEERKSLNTARKSFNLARRPLVDDDATYIDLSSSDLPYRDDPDVHATIDKATRSANLITLLLSLTDLNHAKKAISPFLQELDDAFPSLFDTDLSRQSQTRELALHIRCRQLVEWLGEEPESEPLILATTIFCKDSASTAVEAAQRLRRGPFRKLGDMAQGGNFTSSRKFQVHLDQIIAKLSVPERDKSEKLLNAAFPQDKILEELRVWALNVYAHVNSKADKRNLPPDDRNEARVGREESEGLFISENDEAGESSDPESSSEHEGYHQLKTLVKEPSFIQDPATLAADGVADEAATCKGKADRIAS</sequence>
<proteinExistence type="predicted"/>
<name>A0ACC1MK55_9PEZI</name>
<dbReference type="EMBL" id="JAPDGR010004838">
    <property type="protein sequence ID" value="KAJ2967052.1"/>
    <property type="molecule type" value="Genomic_DNA"/>
</dbReference>
<dbReference type="Proteomes" id="UP001143856">
    <property type="component" value="Unassembled WGS sequence"/>
</dbReference>
<evidence type="ECO:0000313" key="1">
    <source>
        <dbReference type="EMBL" id="KAJ2967052.1"/>
    </source>
</evidence>
<reference evidence="1" key="1">
    <citation type="submission" date="2022-10" db="EMBL/GenBank/DDBJ databases">
        <title>Genome Sequence of Xylaria curta.</title>
        <authorList>
            <person name="Buettner E."/>
        </authorList>
    </citation>
    <scope>NUCLEOTIDE SEQUENCE</scope>
    <source>
        <strain evidence="1">Babe10</strain>
    </source>
</reference>
<organism evidence="1 2">
    <name type="scientific">Xylaria curta</name>
    <dbReference type="NCBI Taxonomy" id="42375"/>
    <lineage>
        <taxon>Eukaryota</taxon>
        <taxon>Fungi</taxon>
        <taxon>Dikarya</taxon>
        <taxon>Ascomycota</taxon>
        <taxon>Pezizomycotina</taxon>
        <taxon>Sordariomycetes</taxon>
        <taxon>Xylariomycetidae</taxon>
        <taxon>Xylariales</taxon>
        <taxon>Xylariaceae</taxon>
        <taxon>Xylaria</taxon>
    </lineage>
</organism>
<evidence type="ECO:0000313" key="2">
    <source>
        <dbReference type="Proteomes" id="UP001143856"/>
    </source>
</evidence>
<protein>
    <submittedName>
        <fullName evidence="1">Uncharacterized protein</fullName>
    </submittedName>
</protein>
<comment type="caution">
    <text evidence="1">The sequence shown here is derived from an EMBL/GenBank/DDBJ whole genome shotgun (WGS) entry which is preliminary data.</text>
</comment>
<gene>
    <name evidence="1" type="ORF">NUW58_g10528</name>
</gene>